<dbReference type="AlphaFoldDB" id="A0A8T2Z3Q1"/>
<protein>
    <recommendedName>
        <fullName evidence="3">ARM repeat superfamily protein</fullName>
    </recommendedName>
</protein>
<reference evidence="1" key="1">
    <citation type="journal article" date="2021" name="J. Hered.">
        <title>Genome Assembly of Salicaceae Populus deltoides (Eastern Cottonwood) I-69 Based on Nanopore Sequencing and Hi-C Technologies.</title>
        <authorList>
            <person name="Bai S."/>
            <person name="Wu H."/>
            <person name="Zhang J."/>
            <person name="Pan Z."/>
            <person name="Zhao W."/>
            <person name="Li Z."/>
            <person name="Tong C."/>
        </authorList>
    </citation>
    <scope>NUCLEOTIDE SEQUENCE</scope>
    <source>
        <tissue evidence="1">Leaf</tissue>
    </source>
</reference>
<dbReference type="Proteomes" id="UP000807159">
    <property type="component" value="Chromosome 4"/>
</dbReference>
<dbReference type="PANTHER" id="PTHR46700">
    <property type="entry name" value="ARM REPEAT SUPERFAMILY PROTEIN"/>
    <property type="match status" value="1"/>
</dbReference>
<dbReference type="InterPro" id="IPR011989">
    <property type="entry name" value="ARM-like"/>
</dbReference>
<name>A0A8T2Z3Q1_POPDE</name>
<accession>A0A8T2Z3Q1</accession>
<dbReference type="SUPFAM" id="SSF48371">
    <property type="entry name" value="ARM repeat"/>
    <property type="match status" value="1"/>
</dbReference>
<dbReference type="Gene3D" id="1.25.10.10">
    <property type="entry name" value="Leucine-rich Repeat Variant"/>
    <property type="match status" value="1"/>
</dbReference>
<evidence type="ECO:0000313" key="2">
    <source>
        <dbReference type="Proteomes" id="UP000807159"/>
    </source>
</evidence>
<dbReference type="PANTHER" id="PTHR46700:SF2">
    <property type="entry name" value="ARM REPEAT SUPERFAMILY PROTEIN"/>
    <property type="match status" value="1"/>
</dbReference>
<keyword evidence="2" id="KW-1185">Reference proteome</keyword>
<dbReference type="EMBL" id="JACEGQ020000004">
    <property type="protein sequence ID" value="KAH8511742.1"/>
    <property type="molecule type" value="Genomic_DNA"/>
</dbReference>
<evidence type="ECO:0008006" key="3">
    <source>
        <dbReference type="Google" id="ProtNLM"/>
    </source>
</evidence>
<dbReference type="InterPro" id="IPR016024">
    <property type="entry name" value="ARM-type_fold"/>
</dbReference>
<gene>
    <name evidence="1" type="ORF">H0E87_009065</name>
</gene>
<evidence type="ECO:0000313" key="1">
    <source>
        <dbReference type="EMBL" id="KAH8511742.1"/>
    </source>
</evidence>
<comment type="caution">
    <text evidence="1">The sequence shown here is derived from an EMBL/GenBank/DDBJ whole genome shotgun (WGS) entry which is preliminary data.</text>
</comment>
<organism evidence="1 2">
    <name type="scientific">Populus deltoides</name>
    <name type="common">Eastern poplar</name>
    <name type="synonym">Eastern cottonwood</name>
    <dbReference type="NCBI Taxonomy" id="3696"/>
    <lineage>
        <taxon>Eukaryota</taxon>
        <taxon>Viridiplantae</taxon>
        <taxon>Streptophyta</taxon>
        <taxon>Embryophyta</taxon>
        <taxon>Tracheophyta</taxon>
        <taxon>Spermatophyta</taxon>
        <taxon>Magnoliopsida</taxon>
        <taxon>eudicotyledons</taxon>
        <taxon>Gunneridae</taxon>
        <taxon>Pentapetalae</taxon>
        <taxon>rosids</taxon>
        <taxon>fabids</taxon>
        <taxon>Malpighiales</taxon>
        <taxon>Salicaceae</taxon>
        <taxon>Saliceae</taxon>
        <taxon>Populus</taxon>
    </lineage>
</organism>
<proteinExistence type="predicted"/>
<sequence length="266" mass="29405">MSPAQRPNMPEPPPSPSSSSIFALSYLKLQFFARVRRFFQTKRAQKSIKTRTKAMVIKEEQATITTVDRQSSDIDDDSVVLQRSVKRLLFGSWDEKEMAALEIEKLAREDAKMRNLMAELGVIPALVGMVASEVAGRQRVAVNALIELANGTYKNKALMVEAGIFSKLPKSIDVLEEPTRQEFAELILSLSSLANHTQFPLASSEVLPFLIGILESCSSYETKESCLGTLYNLSAVLDNAGPLLSNGAVQTLLRVISEKKNSQRKL</sequence>